<proteinExistence type="predicted"/>
<organism evidence="1 3">
    <name type="scientific">Streptococcus acidominimus</name>
    <dbReference type="NCBI Taxonomy" id="1326"/>
    <lineage>
        <taxon>Bacteria</taxon>
        <taxon>Bacillati</taxon>
        <taxon>Bacillota</taxon>
        <taxon>Bacilli</taxon>
        <taxon>Lactobacillales</taxon>
        <taxon>Streptococcaceae</taxon>
        <taxon>Streptococcus</taxon>
    </lineage>
</organism>
<reference evidence="2 4" key="3">
    <citation type="submission" date="2018-06" db="EMBL/GenBank/DDBJ databases">
        <authorList>
            <consortium name="Pathogen Informatics"/>
            <person name="Doyle S."/>
        </authorList>
    </citation>
    <scope>NUCLEOTIDE SEQUENCE [LARGE SCALE GENOMIC DNA]</scope>
    <source>
        <strain evidence="2 4">NCTC12957</strain>
    </source>
</reference>
<keyword evidence="3" id="KW-1185">Reference proteome</keyword>
<evidence type="ECO:0000313" key="1">
    <source>
        <dbReference type="EMBL" id="OLF50628.1"/>
    </source>
</evidence>
<reference evidence="1" key="2">
    <citation type="submission" date="2016-12" db="EMBL/GenBank/DDBJ databases">
        <authorList>
            <person name="Song W.-J."/>
            <person name="Kurnit D.M."/>
        </authorList>
    </citation>
    <scope>NUCLEOTIDE SEQUENCE [LARGE SCALE GENOMIC DNA]</scope>
    <source>
        <strain evidence="1">ATCC 51725</strain>
    </source>
</reference>
<evidence type="ECO:0000313" key="4">
    <source>
        <dbReference type="Proteomes" id="UP000255213"/>
    </source>
</evidence>
<reference evidence="3" key="1">
    <citation type="submission" date="2016-12" db="EMBL/GenBank/DDBJ databases">
        <authorList>
            <person name="Gulvik C.A."/>
        </authorList>
    </citation>
    <scope>NUCLEOTIDE SEQUENCE [LARGE SCALE GENOMIC DNA]</scope>
    <source>
        <strain evidence="3">ATCC 51725</strain>
    </source>
</reference>
<dbReference type="OrthoDB" id="2222021at2"/>
<dbReference type="EMBL" id="MSJL01000003">
    <property type="protein sequence ID" value="OLF50628.1"/>
    <property type="molecule type" value="Genomic_DNA"/>
</dbReference>
<gene>
    <name evidence="1" type="ORF">BU200_00985</name>
    <name evidence="2" type="ORF">NCTC12957_00135</name>
</gene>
<evidence type="ECO:0000313" key="2">
    <source>
        <dbReference type="EMBL" id="SUN05209.1"/>
    </source>
</evidence>
<dbReference type="AlphaFoldDB" id="A0A1Q8EFT2"/>
<protein>
    <submittedName>
        <fullName evidence="2">Phage protein</fullName>
    </submittedName>
</protein>
<dbReference type="Proteomes" id="UP000255213">
    <property type="component" value="Unassembled WGS sequence"/>
</dbReference>
<dbReference type="Proteomes" id="UP000186437">
    <property type="component" value="Unassembled WGS sequence"/>
</dbReference>
<accession>A0A1Q8EFT2</accession>
<dbReference type="EMBL" id="UHEN01000001">
    <property type="protein sequence ID" value="SUN05209.1"/>
    <property type="molecule type" value="Genomic_DNA"/>
</dbReference>
<dbReference type="RefSeq" id="WP_075098372.1">
    <property type="nucleotide sequence ID" value="NZ_MSJL01000003.1"/>
</dbReference>
<sequence>MSKAEQIRVYYREHPNATYEEVAEALNFDIGFVRSNVSRDVNQYKICARREDGSLDYDYYYKISEEKKEFLAYTKEVLLELVEQLRSANRRETDSNQIRLNCKEIRSLLQEIAKL</sequence>
<evidence type="ECO:0000313" key="3">
    <source>
        <dbReference type="Proteomes" id="UP000186437"/>
    </source>
</evidence>
<name>A0A1Q8EFT2_STRAI</name>